<proteinExistence type="predicted"/>
<dbReference type="GO" id="GO:0000156">
    <property type="term" value="F:phosphorelay response regulator activity"/>
    <property type="evidence" value="ECO:0007669"/>
    <property type="project" value="InterPro"/>
</dbReference>
<dbReference type="Pfam" id="PF04397">
    <property type="entry name" value="LytTR"/>
    <property type="match status" value="1"/>
</dbReference>
<dbReference type="AlphaFoldDB" id="A0A6I4IJ48"/>
<dbReference type="GO" id="GO:0003677">
    <property type="term" value="F:DNA binding"/>
    <property type="evidence" value="ECO:0007669"/>
    <property type="project" value="InterPro"/>
</dbReference>
<accession>A0A6I4IJ48</accession>
<dbReference type="InterPro" id="IPR007492">
    <property type="entry name" value="LytTR_DNA-bd_dom"/>
</dbReference>
<feature type="domain" description="HTH LytTR-type" evidence="3">
    <location>
        <begin position="144"/>
        <end position="248"/>
    </location>
</feature>
<dbReference type="PROSITE" id="PS50110">
    <property type="entry name" value="RESPONSE_REGULATORY"/>
    <property type="match status" value="1"/>
</dbReference>
<evidence type="ECO:0000313" key="5">
    <source>
        <dbReference type="Proteomes" id="UP000431264"/>
    </source>
</evidence>
<dbReference type="EMBL" id="WQLW01000001">
    <property type="protein sequence ID" value="MVO07929.1"/>
    <property type="molecule type" value="Genomic_DNA"/>
</dbReference>
<dbReference type="InterPro" id="IPR011006">
    <property type="entry name" value="CheY-like_superfamily"/>
</dbReference>
<evidence type="ECO:0000259" key="2">
    <source>
        <dbReference type="PROSITE" id="PS50110"/>
    </source>
</evidence>
<feature type="domain" description="Response regulatory" evidence="2">
    <location>
        <begin position="2"/>
        <end position="117"/>
    </location>
</feature>
<dbReference type="InterPro" id="IPR046947">
    <property type="entry name" value="LytR-like"/>
</dbReference>
<dbReference type="PROSITE" id="PS50930">
    <property type="entry name" value="HTH_LYTTR"/>
    <property type="match status" value="1"/>
</dbReference>
<dbReference type="SMART" id="SM00448">
    <property type="entry name" value="REC"/>
    <property type="match status" value="1"/>
</dbReference>
<dbReference type="SMART" id="SM00850">
    <property type="entry name" value="LytTR"/>
    <property type="match status" value="1"/>
</dbReference>
<organism evidence="4 5">
    <name type="scientific">Flavobacterium profundi</name>
    <dbReference type="NCBI Taxonomy" id="1774945"/>
    <lineage>
        <taxon>Bacteria</taxon>
        <taxon>Pseudomonadati</taxon>
        <taxon>Bacteroidota</taxon>
        <taxon>Flavobacteriia</taxon>
        <taxon>Flavobacteriales</taxon>
        <taxon>Flavobacteriaceae</taxon>
        <taxon>Flavobacterium</taxon>
    </lineage>
</organism>
<dbReference type="Gene3D" id="2.40.50.1020">
    <property type="entry name" value="LytTr DNA-binding domain"/>
    <property type="match status" value="1"/>
</dbReference>
<comment type="caution">
    <text evidence="4">The sequence shown here is derived from an EMBL/GenBank/DDBJ whole genome shotgun (WGS) entry which is preliminary data.</text>
</comment>
<dbReference type="Pfam" id="PF00072">
    <property type="entry name" value="Response_reg"/>
    <property type="match status" value="1"/>
</dbReference>
<evidence type="ECO:0000313" key="4">
    <source>
        <dbReference type="EMBL" id="MVO07929.1"/>
    </source>
</evidence>
<gene>
    <name evidence="4" type="ORF">GOQ30_01965</name>
</gene>
<dbReference type="Gene3D" id="3.40.50.2300">
    <property type="match status" value="1"/>
</dbReference>
<feature type="modified residue" description="4-aspartylphosphate" evidence="1">
    <location>
        <position position="54"/>
    </location>
</feature>
<dbReference type="OrthoDB" id="2168082at2"/>
<dbReference type="RefSeq" id="WP_140996320.1">
    <property type="nucleotide sequence ID" value="NZ_VDCZ01000001.1"/>
</dbReference>
<dbReference type="PANTHER" id="PTHR37299:SF1">
    <property type="entry name" value="STAGE 0 SPORULATION PROTEIN A HOMOLOG"/>
    <property type="match status" value="1"/>
</dbReference>
<evidence type="ECO:0000259" key="3">
    <source>
        <dbReference type="PROSITE" id="PS50930"/>
    </source>
</evidence>
<name>A0A6I4IJ48_9FLAO</name>
<keyword evidence="5" id="KW-1185">Reference proteome</keyword>
<evidence type="ECO:0000256" key="1">
    <source>
        <dbReference type="PROSITE-ProRule" id="PRU00169"/>
    </source>
</evidence>
<protein>
    <submittedName>
        <fullName evidence="4">Response regulator</fullName>
    </submittedName>
</protein>
<dbReference type="PANTHER" id="PTHR37299">
    <property type="entry name" value="TRANSCRIPTIONAL REGULATOR-RELATED"/>
    <property type="match status" value="1"/>
</dbReference>
<reference evidence="5" key="1">
    <citation type="submission" date="2019-05" db="EMBL/GenBank/DDBJ databases">
        <title>Flavobacterium profundi sp. nov., isolated from a deep-sea seamount.</title>
        <authorList>
            <person name="Zhang D.-C."/>
        </authorList>
    </citation>
    <scope>NUCLEOTIDE SEQUENCE [LARGE SCALE GENOMIC DNA]</scope>
    <source>
        <strain evidence="5">TP390</strain>
    </source>
</reference>
<dbReference type="InterPro" id="IPR001789">
    <property type="entry name" value="Sig_transdc_resp-reg_receiver"/>
</dbReference>
<keyword evidence="1" id="KW-0597">Phosphoprotein</keyword>
<dbReference type="SUPFAM" id="SSF52172">
    <property type="entry name" value="CheY-like"/>
    <property type="match status" value="1"/>
</dbReference>
<dbReference type="Proteomes" id="UP000431264">
    <property type="component" value="Unassembled WGS sequence"/>
</dbReference>
<sequence>MKVVIIDDESKARSLLHTIISEYCSEIEEIFQAENLLKGIEIIKKEDISIVFLDIEMPQHSGLQLFEFLDINDITFEVIFTTAYSDYAIQAFEFSAIDYLLKPLRPNKVKEAVEKAKKALEQNQVQQRLTELKKALSSEKFNKLALPVEDGVLFVKLEDIFLLEADSMYTQFYLKNDKKMLISKPLKYFTDLLESKDMFYKPHRSYLVNLQYLQKLVKKEGTYIELENKFLVPVSKDKKDELLKIISELN</sequence>